<dbReference type="Proteomes" id="UP001259492">
    <property type="component" value="Unassembled WGS sequence"/>
</dbReference>
<reference evidence="1 2" key="1">
    <citation type="submission" date="2023-09" db="EMBL/GenBank/DDBJ databases">
        <authorList>
            <person name="Rey-Velasco X."/>
        </authorList>
    </citation>
    <scope>NUCLEOTIDE SEQUENCE [LARGE SCALE GENOMIC DNA]</scope>
    <source>
        <strain evidence="1 2">W332</strain>
    </source>
</reference>
<protein>
    <submittedName>
        <fullName evidence="1">Uncharacterized protein</fullName>
    </submittedName>
</protein>
<dbReference type="RefSeq" id="WP_311428317.1">
    <property type="nucleotide sequence ID" value="NZ_JAVRIA010000009.1"/>
</dbReference>
<accession>A0ABU2YQK9</accession>
<keyword evidence="2" id="KW-1185">Reference proteome</keyword>
<name>A0ABU2YQK9_9FLAO</name>
<evidence type="ECO:0000313" key="1">
    <source>
        <dbReference type="EMBL" id="MDT0559555.1"/>
    </source>
</evidence>
<evidence type="ECO:0000313" key="2">
    <source>
        <dbReference type="Proteomes" id="UP001259492"/>
    </source>
</evidence>
<gene>
    <name evidence="1" type="ORF">RM697_12900</name>
</gene>
<sequence>MALPKKKSRLITVNNEKYRYVISAGKYNENWEFDLNITVQLATGEGCKLKVKGLITRDYWLDFPNDITSKEDYPVLTPLEISIIITCSLKSGWNPELKGKPYIININNNQISNDKNNLNRFWIG</sequence>
<proteinExistence type="predicted"/>
<comment type="caution">
    <text evidence="1">The sequence shown here is derived from an EMBL/GenBank/DDBJ whole genome shotgun (WGS) entry which is preliminary data.</text>
</comment>
<organism evidence="1 2">
    <name type="scientific">Microcosmobacter mediterraneus</name>
    <dbReference type="NCBI Taxonomy" id="3075607"/>
    <lineage>
        <taxon>Bacteria</taxon>
        <taxon>Pseudomonadati</taxon>
        <taxon>Bacteroidota</taxon>
        <taxon>Flavobacteriia</taxon>
        <taxon>Flavobacteriales</taxon>
        <taxon>Flavobacteriaceae</taxon>
        <taxon>Microcosmobacter</taxon>
    </lineage>
</organism>
<dbReference type="EMBL" id="JAVRIA010000009">
    <property type="protein sequence ID" value="MDT0559555.1"/>
    <property type="molecule type" value="Genomic_DNA"/>
</dbReference>